<dbReference type="OrthoDB" id="9801912at2"/>
<evidence type="ECO:0000256" key="8">
    <source>
        <dbReference type="SAM" id="MobiDB-lite"/>
    </source>
</evidence>
<comment type="subcellular location">
    <subcellularLocation>
        <location evidence="1">Cell membrane</location>
        <topology evidence="1">Lipid-anchor</topology>
    </subcellularLocation>
</comment>
<evidence type="ECO:0000256" key="4">
    <source>
        <dbReference type="ARBA" id="ARBA00022729"/>
    </source>
</evidence>
<evidence type="ECO:0000256" key="5">
    <source>
        <dbReference type="ARBA" id="ARBA00022856"/>
    </source>
</evidence>
<feature type="chain" id="PRO_5002009817" evidence="9">
    <location>
        <begin position="23"/>
        <end position="582"/>
    </location>
</feature>
<dbReference type="eggNOG" id="COG4166">
    <property type="taxonomic scope" value="Bacteria"/>
</dbReference>
<keyword evidence="4 9" id="KW-0732">Signal</keyword>
<dbReference type="FunFam" id="3.90.76.10:FF:000001">
    <property type="entry name" value="Oligopeptide ABC transporter substrate-binding protein"/>
    <property type="match status" value="1"/>
</dbReference>
<dbReference type="GO" id="GO:0043190">
    <property type="term" value="C:ATP-binding cassette (ABC) transporter complex"/>
    <property type="evidence" value="ECO:0007669"/>
    <property type="project" value="InterPro"/>
</dbReference>
<evidence type="ECO:0000256" key="6">
    <source>
        <dbReference type="ARBA" id="ARBA00023139"/>
    </source>
</evidence>
<dbReference type="InterPro" id="IPR030678">
    <property type="entry name" value="Peptide/Ni-bd"/>
</dbReference>
<dbReference type="Pfam" id="PF00496">
    <property type="entry name" value="SBP_bac_5"/>
    <property type="match status" value="1"/>
</dbReference>
<protein>
    <submittedName>
        <fullName evidence="11">Peptide ABC transporter substrate-binding protein</fullName>
    </submittedName>
</protein>
<feature type="region of interest" description="Disordered" evidence="8">
    <location>
        <begin position="27"/>
        <end position="62"/>
    </location>
</feature>
<dbReference type="Proteomes" id="UP000030528">
    <property type="component" value="Unassembled WGS sequence"/>
</dbReference>
<keyword evidence="5" id="KW-0571">Peptide transport</keyword>
<name>A0A0A5GL21_9BACI</name>
<feature type="compositionally biased region" description="Acidic residues" evidence="8">
    <location>
        <begin position="34"/>
        <end position="45"/>
    </location>
</feature>
<dbReference type="AlphaFoldDB" id="A0A0A5GL21"/>
<evidence type="ECO:0000256" key="7">
    <source>
        <dbReference type="ARBA" id="ARBA00023288"/>
    </source>
</evidence>
<keyword evidence="12" id="KW-1185">Reference proteome</keyword>
<dbReference type="Gene3D" id="3.90.76.10">
    <property type="entry name" value="Dipeptide-binding Protein, Domain 1"/>
    <property type="match status" value="1"/>
</dbReference>
<evidence type="ECO:0000256" key="1">
    <source>
        <dbReference type="ARBA" id="ARBA00004193"/>
    </source>
</evidence>
<dbReference type="PANTHER" id="PTHR30290:SF10">
    <property type="entry name" value="PERIPLASMIC OLIGOPEPTIDE-BINDING PROTEIN-RELATED"/>
    <property type="match status" value="1"/>
</dbReference>
<dbReference type="CDD" id="cd08504">
    <property type="entry name" value="PBP2_OppA"/>
    <property type="match status" value="1"/>
</dbReference>
<dbReference type="EMBL" id="AVPE01000005">
    <property type="protein sequence ID" value="KGX92689.1"/>
    <property type="molecule type" value="Genomic_DNA"/>
</dbReference>
<keyword evidence="6" id="KW-0564">Palmitate</keyword>
<evidence type="ECO:0000256" key="9">
    <source>
        <dbReference type="SAM" id="SignalP"/>
    </source>
</evidence>
<dbReference type="STRING" id="1385510.GCA_000425205_01787"/>
<keyword evidence="5" id="KW-0653">Protein transport</keyword>
<dbReference type="InterPro" id="IPR039424">
    <property type="entry name" value="SBP_5"/>
</dbReference>
<evidence type="ECO:0000313" key="12">
    <source>
        <dbReference type="Proteomes" id="UP000030528"/>
    </source>
</evidence>
<keyword evidence="3" id="KW-0813">Transport</keyword>
<dbReference type="Gene3D" id="3.10.105.10">
    <property type="entry name" value="Dipeptide-binding Protein, Domain 3"/>
    <property type="match status" value="1"/>
</dbReference>
<gene>
    <name evidence="11" type="ORF">N781_15350</name>
</gene>
<dbReference type="GO" id="GO:0015833">
    <property type="term" value="P:peptide transport"/>
    <property type="evidence" value="ECO:0007669"/>
    <property type="project" value="UniProtKB-KW"/>
</dbReference>
<comment type="similarity">
    <text evidence="2">Belongs to the bacterial solute-binding protein 5 family.</text>
</comment>
<dbReference type="PIRSF" id="PIRSF002741">
    <property type="entry name" value="MppA"/>
    <property type="match status" value="1"/>
</dbReference>
<accession>A0A0A5GL21</accession>
<evidence type="ECO:0000256" key="3">
    <source>
        <dbReference type="ARBA" id="ARBA00022448"/>
    </source>
</evidence>
<proteinExistence type="inferred from homology"/>
<dbReference type="Gene3D" id="3.40.190.10">
    <property type="entry name" value="Periplasmic binding protein-like II"/>
    <property type="match status" value="1"/>
</dbReference>
<feature type="domain" description="Solute-binding protein family 5" evidence="10">
    <location>
        <begin position="113"/>
        <end position="498"/>
    </location>
</feature>
<dbReference type="GO" id="GO:0030288">
    <property type="term" value="C:outer membrane-bounded periplasmic space"/>
    <property type="evidence" value="ECO:0007669"/>
    <property type="project" value="UniProtKB-ARBA"/>
</dbReference>
<dbReference type="PROSITE" id="PS51257">
    <property type="entry name" value="PROKAR_LIPOPROTEIN"/>
    <property type="match status" value="1"/>
</dbReference>
<comment type="caution">
    <text evidence="11">The sequence shown here is derived from an EMBL/GenBank/DDBJ whole genome shotgun (WGS) entry which is preliminary data.</text>
</comment>
<dbReference type="SUPFAM" id="SSF53850">
    <property type="entry name" value="Periplasmic binding protein-like II"/>
    <property type="match status" value="1"/>
</dbReference>
<dbReference type="FunFam" id="3.10.105.10:FF:000001">
    <property type="entry name" value="Oligopeptide ABC transporter, oligopeptide-binding protein"/>
    <property type="match status" value="1"/>
</dbReference>
<keyword evidence="7" id="KW-0449">Lipoprotein</keyword>
<dbReference type="RefSeq" id="WP_026800197.1">
    <property type="nucleotide sequence ID" value="NZ_AULI01000007.1"/>
</dbReference>
<evidence type="ECO:0000256" key="2">
    <source>
        <dbReference type="ARBA" id="ARBA00005695"/>
    </source>
</evidence>
<evidence type="ECO:0000259" key="10">
    <source>
        <dbReference type="Pfam" id="PF00496"/>
    </source>
</evidence>
<evidence type="ECO:0000313" key="11">
    <source>
        <dbReference type="EMBL" id="KGX92689.1"/>
    </source>
</evidence>
<dbReference type="PANTHER" id="PTHR30290">
    <property type="entry name" value="PERIPLASMIC BINDING COMPONENT OF ABC TRANSPORTER"/>
    <property type="match status" value="1"/>
</dbReference>
<reference evidence="11 12" key="1">
    <citation type="submission" date="2013-08" db="EMBL/GenBank/DDBJ databases">
        <authorList>
            <person name="Huang J."/>
            <person name="Wang G."/>
        </authorList>
    </citation>
    <scope>NUCLEOTIDE SEQUENCE [LARGE SCALE GENOMIC DNA]</scope>
    <source>
        <strain evidence="11 12">JSM 076056</strain>
    </source>
</reference>
<organism evidence="11 12">
    <name type="scientific">Pontibacillus halophilus JSM 076056 = DSM 19796</name>
    <dbReference type="NCBI Taxonomy" id="1385510"/>
    <lineage>
        <taxon>Bacteria</taxon>
        <taxon>Bacillati</taxon>
        <taxon>Bacillota</taxon>
        <taxon>Bacilli</taxon>
        <taxon>Bacillales</taxon>
        <taxon>Bacillaceae</taxon>
        <taxon>Pontibacillus</taxon>
    </lineage>
</organism>
<sequence length="582" mass="64108">MQKSTKWSLLLALGLVLSMFLAACSGGDGSSDSGDSDSEETEEASGDQVDKGVGPSPVGTPAAEDKQVYTTYATADMQSLDPHLAEGEFGFLTSGNVMEGLYRLGTDQDGKPTIEPGIAKDHEVNEDGTVWTFNLREDATWSNGDSVTAQDFVYGWQRAVDPSVGSEYGPYMMNGVVKNASAVNNGEVEPSELGVEAVDEYTFKVELEKPVPYFESLVTFNTFFPANQKVVEEYGTDYLLEAGNGVYNGPFTLSEWNQGEGWTMVKNDDYWDADAVSLETINVKIVKENTTAVNLYESGQIDRVSLVGDNVDKYVSNPNLQMALNPTLFYLKFNQTNEALANENIRKGIALAVNNKAITEDLLKNGSIPMEGNVPKEFATDPASGKDFREVNGAFLEQDLEAAQQAFNKGLEELGKDSVTLELLAGDGSTGKDMTEYLQGALSRDLEGLEVEVALVPFKERIRRDNAMEYDVLLSGWGPDYVDPNTFLNMWVTDGENNNMGYSNEQYDQLIEQSATENATEPEKRYENFYEAEKILFEDAALAPLYQEGEAFLLDENVQNLVKSPTGPNYQFKWTYIAESGE</sequence>
<feature type="signal peptide" evidence="9">
    <location>
        <begin position="1"/>
        <end position="22"/>
    </location>
</feature>
<dbReference type="InterPro" id="IPR000914">
    <property type="entry name" value="SBP_5_dom"/>
</dbReference>
<dbReference type="GO" id="GO:1904680">
    <property type="term" value="F:peptide transmembrane transporter activity"/>
    <property type="evidence" value="ECO:0007669"/>
    <property type="project" value="TreeGrafter"/>
</dbReference>